<evidence type="ECO:0000313" key="7">
    <source>
        <dbReference type="WBParaSite" id="L893_g4658.t1"/>
    </source>
</evidence>
<keyword evidence="3 5" id="KW-1133">Transmembrane helix</keyword>
<feature type="transmembrane region" description="Helical" evidence="5">
    <location>
        <begin position="95"/>
        <end position="114"/>
    </location>
</feature>
<evidence type="ECO:0000256" key="3">
    <source>
        <dbReference type="ARBA" id="ARBA00022989"/>
    </source>
</evidence>
<evidence type="ECO:0000256" key="1">
    <source>
        <dbReference type="ARBA" id="ARBA00004141"/>
    </source>
</evidence>
<feature type="transmembrane region" description="Helical" evidence="5">
    <location>
        <begin position="180"/>
        <end position="203"/>
    </location>
</feature>
<proteinExistence type="predicted"/>
<keyword evidence="4 5" id="KW-0472">Membrane</keyword>
<evidence type="ECO:0000313" key="6">
    <source>
        <dbReference type="Proteomes" id="UP000095287"/>
    </source>
</evidence>
<dbReference type="Proteomes" id="UP000095287">
    <property type="component" value="Unplaced"/>
</dbReference>
<feature type="transmembrane region" description="Helical" evidence="5">
    <location>
        <begin position="276"/>
        <end position="294"/>
    </location>
</feature>
<keyword evidence="6" id="KW-1185">Reference proteome</keyword>
<sequence>MTGSLLLGAGARNALAIFESILWTVSTASFFYAIKCFKKASLLHFNLKLIMVNYCLALAIYGICRLAMNIDSEFKALGIGPANPSCRTSVLAPKIIITAAILVAVVSDTFLIAERTIATFMPTRYEQMKSVKVQIAFYSFLWLISTCGSVYVFATSQNASECNRDDPADSIFILSINPELFCIAMIVGVSAHVVNGSLLYSLYKHNKKRRNQQNRWELSIRYQYVENIVTTRLLIYLTGLGFSLGIFATFLVLFYLIAKRAQVMNDNDLFVVEQCFHALAAIYGISYSTICLTLHRPNREQLLRDVRLLRCFQGHVFVEEIVNPKIKSVEGNCLSFKDEGLVYFKNLSQQWEATAPKRYISFQGGLEKLNVEDGSITPSGTYLELILNFSVLFLFPTEPEGRNPLSELHDWIRLLESFIAENVMIASLTAFKIVSAPSSFVITSTMVFPNPIQWRV</sequence>
<dbReference type="AlphaFoldDB" id="A0A1I8AEK5"/>
<accession>A0A1I8AEK5</accession>
<evidence type="ECO:0000256" key="2">
    <source>
        <dbReference type="ARBA" id="ARBA00022692"/>
    </source>
</evidence>
<dbReference type="InterPro" id="IPR019408">
    <property type="entry name" value="7TM_GPCR_serpentine_rcpt_Srab"/>
</dbReference>
<feature type="transmembrane region" description="Helical" evidence="5">
    <location>
        <begin position="135"/>
        <end position="154"/>
    </location>
</feature>
<dbReference type="PANTHER" id="PTHR47521">
    <property type="entry name" value="SERPENTINE RECEPTOR, CLASS E (EPSILON)-RELATED"/>
    <property type="match status" value="1"/>
</dbReference>
<name>A0A1I8AEK5_9BILA</name>
<feature type="transmembrane region" description="Helical" evidence="5">
    <location>
        <begin position="14"/>
        <end position="34"/>
    </location>
</feature>
<dbReference type="GO" id="GO:0016020">
    <property type="term" value="C:membrane"/>
    <property type="evidence" value="ECO:0007669"/>
    <property type="project" value="UniProtKB-SubCell"/>
</dbReference>
<feature type="transmembrane region" description="Helical" evidence="5">
    <location>
        <begin position="233"/>
        <end position="256"/>
    </location>
</feature>
<evidence type="ECO:0000256" key="4">
    <source>
        <dbReference type="ARBA" id="ARBA00023136"/>
    </source>
</evidence>
<reference evidence="7" key="1">
    <citation type="submission" date="2016-11" db="UniProtKB">
        <authorList>
            <consortium name="WormBaseParasite"/>
        </authorList>
    </citation>
    <scope>IDENTIFICATION</scope>
</reference>
<comment type="subcellular location">
    <subcellularLocation>
        <location evidence="1">Membrane</location>
        <topology evidence="1">Multi-pass membrane protein</topology>
    </subcellularLocation>
</comment>
<evidence type="ECO:0000256" key="5">
    <source>
        <dbReference type="SAM" id="Phobius"/>
    </source>
</evidence>
<dbReference type="Pfam" id="PF10292">
    <property type="entry name" value="7TM_GPCR_Srab"/>
    <property type="match status" value="1"/>
</dbReference>
<dbReference type="WBParaSite" id="L893_g4658.t1">
    <property type="protein sequence ID" value="L893_g4658.t1"/>
    <property type="gene ID" value="L893_g4658"/>
</dbReference>
<keyword evidence="2 5" id="KW-0812">Transmembrane</keyword>
<dbReference type="InterPro" id="IPR052860">
    <property type="entry name" value="NRL-GPCR1"/>
</dbReference>
<feature type="transmembrane region" description="Helical" evidence="5">
    <location>
        <begin position="46"/>
        <end position="68"/>
    </location>
</feature>
<dbReference type="PANTHER" id="PTHR47521:SF7">
    <property type="entry name" value="SERPENTINE RECEPTOR CLASS EPSILON-6"/>
    <property type="match status" value="1"/>
</dbReference>
<organism evidence="6 7">
    <name type="scientific">Steinernema glaseri</name>
    <dbReference type="NCBI Taxonomy" id="37863"/>
    <lineage>
        <taxon>Eukaryota</taxon>
        <taxon>Metazoa</taxon>
        <taxon>Ecdysozoa</taxon>
        <taxon>Nematoda</taxon>
        <taxon>Chromadorea</taxon>
        <taxon>Rhabditida</taxon>
        <taxon>Tylenchina</taxon>
        <taxon>Panagrolaimomorpha</taxon>
        <taxon>Strongyloidoidea</taxon>
        <taxon>Steinernematidae</taxon>
        <taxon>Steinernema</taxon>
    </lineage>
</organism>
<protein>
    <submittedName>
        <fullName evidence="7">G_PROTEIN_RECEP_F1_2 domain-containing protein</fullName>
    </submittedName>
</protein>